<feature type="active site" description="Proton acceptor" evidence="9">
    <location>
        <position position="299"/>
    </location>
</feature>
<dbReference type="InterPro" id="IPR020622">
    <property type="entry name" value="Ala_racemase_pyridoxalP-BS"/>
</dbReference>
<dbReference type="InterPro" id="IPR001608">
    <property type="entry name" value="Ala_racemase_N"/>
</dbReference>
<dbReference type="InterPro" id="IPR009006">
    <property type="entry name" value="Ala_racemase/Decarboxylase_C"/>
</dbReference>
<keyword evidence="4 9" id="KW-0574">Periplasm</keyword>
<dbReference type="Gene3D" id="3.20.20.10">
    <property type="entry name" value="Alanine racemase"/>
    <property type="match status" value="1"/>
</dbReference>
<dbReference type="GO" id="GO:0008784">
    <property type="term" value="F:alanine racemase activity"/>
    <property type="evidence" value="ECO:0007669"/>
    <property type="project" value="InterPro"/>
</dbReference>
<feature type="signal peptide" evidence="9">
    <location>
        <begin position="1"/>
        <end position="23"/>
    </location>
</feature>
<dbReference type="GO" id="GO:0030170">
    <property type="term" value="F:pyridoxal phosphate binding"/>
    <property type="evidence" value="ECO:0007669"/>
    <property type="project" value="UniProtKB-UniRule"/>
</dbReference>
<evidence type="ECO:0000256" key="10">
    <source>
        <dbReference type="PIRSR" id="PIRSR600821-50"/>
    </source>
</evidence>
<comment type="function">
    <text evidence="9">Amino-acid racemase able to utilize a broad range of substrates.</text>
</comment>
<dbReference type="RefSeq" id="WP_176246060.1">
    <property type="nucleotide sequence ID" value="NZ_JAAKZK010000023.1"/>
</dbReference>
<evidence type="ECO:0000313" key="14">
    <source>
        <dbReference type="Proteomes" id="UP001140973"/>
    </source>
</evidence>
<evidence type="ECO:0000259" key="12">
    <source>
        <dbReference type="SMART" id="SM01005"/>
    </source>
</evidence>
<keyword evidence="6 9" id="KW-1015">Disulfide bond</keyword>
<dbReference type="AlphaFoldDB" id="A0A9X4FD67"/>
<feature type="binding site" evidence="9 11">
    <location>
        <position position="173"/>
    </location>
    <ligand>
        <name>substrate</name>
    </ligand>
</feature>
<comment type="cofactor">
    <cofactor evidence="1 9 10">
        <name>pyridoxal 5'-phosphate</name>
        <dbReference type="ChEBI" id="CHEBI:597326"/>
    </cofactor>
</comment>
<comment type="catalytic activity">
    <reaction evidence="9">
        <text>L-arginine = D-arginine</text>
        <dbReference type="Rhea" id="RHEA:18069"/>
        <dbReference type="ChEBI" id="CHEBI:32682"/>
        <dbReference type="ChEBI" id="CHEBI:32689"/>
    </reaction>
</comment>
<dbReference type="Gene3D" id="2.40.37.10">
    <property type="entry name" value="Lyase, Ornithine Decarboxylase, Chain A, domain 1"/>
    <property type="match status" value="1"/>
</dbReference>
<dbReference type="PRINTS" id="PR00992">
    <property type="entry name" value="ALARACEMASE"/>
</dbReference>
<comment type="similarity">
    <text evidence="8 9">Belongs to the alanine racemase family. Bsr subfamily.</text>
</comment>
<reference evidence="13" key="1">
    <citation type="submission" date="2022-02" db="EMBL/GenBank/DDBJ databases">
        <title>Emergence and expansion in Europe of a Vibrio aestuarianus clonal complex pathogenic for oysters.</title>
        <authorList>
            <person name="Mesnil A."/>
            <person name="Travers M.-A."/>
        </authorList>
    </citation>
    <scope>NUCLEOTIDE SEQUENCE</scope>
    <source>
        <strain evidence="13">151-ITT-15-cp-1</strain>
    </source>
</reference>
<evidence type="ECO:0000256" key="5">
    <source>
        <dbReference type="ARBA" id="ARBA00022898"/>
    </source>
</evidence>
<evidence type="ECO:0000256" key="11">
    <source>
        <dbReference type="PIRSR" id="PIRSR600821-52"/>
    </source>
</evidence>
<protein>
    <recommendedName>
        <fullName evidence="9">Broad specificity amino-acid racemase</fullName>
        <ecNumber evidence="9">5.1.1.10</ecNumber>
    </recommendedName>
</protein>
<comment type="catalytic activity">
    <reaction evidence="9">
        <text>L-lysine = D-lysine</text>
        <dbReference type="Rhea" id="RHEA:22864"/>
        <dbReference type="ChEBI" id="CHEBI:32551"/>
        <dbReference type="ChEBI" id="CHEBI:32557"/>
    </reaction>
</comment>
<evidence type="ECO:0000256" key="4">
    <source>
        <dbReference type="ARBA" id="ARBA00022764"/>
    </source>
</evidence>
<dbReference type="GO" id="GO:0042597">
    <property type="term" value="C:periplasmic space"/>
    <property type="evidence" value="ECO:0007669"/>
    <property type="project" value="UniProtKB-SubCell"/>
</dbReference>
<name>A0A9X4FD67_9VIBR</name>
<evidence type="ECO:0000256" key="2">
    <source>
        <dbReference type="ARBA" id="ARBA00004418"/>
    </source>
</evidence>
<feature type="chain" id="PRO_5041029990" description="Broad specificity amino-acid racemase" evidence="9">
    <location>
        <begin position="24"/>
        <end position="407"/>
    </location>
</feature>
<comment type="subcellular location">
    <subcellularLocation>
        <location evidence="2 9">Periplasm</location>
    </subcellularLocation>
</comment>
<dbReference type="SUPFAM" id="SSF50621">
    <property type="entry name" value="Alanine racemase C-terminal domain-like"/>
    <property type="match status" value="1"/>
</dbReference>
<dbReference type="InterPro" id="IPR000821">
    <property type="entry name" value="Ala_racemase"/>
</dbReference>
<comment type="catalytic activity">
    <reaction evidence="9">
        <text>an L-alpha-amino acid = a D-alpha-amino acid</text>
        <dbReference type="Rhea" id="RHEA:18317"/>
        <dbReference type="ChEBI" id="CHEBI:59869"/>
        <dbReference type="ChEBI" id="CHEBI:59871"/>
        <dbReference type="EC" id="5.1.1.10"/>
    </reaction>
</comment>
<dbReference type="SMART" id="SM01005">
    <property type="entry name" value="Ala_racemase_C"/>
    <property type="match status" value="1"/>
</dbReference>
<dbReference type="InterPro" id="IPR011079">
    <property type="entry name" value="Ala_racemase_C"/>
</dbReference>
<dbReference type="GO" id="GO:0005829">
    <property type="term" value="C:cytosol"/>
    <property type="evidence" value="ECO:0007669"/>
    <property type="project" value="TreeGrafter"/>
</dbReference>
<evidence type="ECO:0000256" key="6">
    <source>
        <dbReference type="ARBA" id="ARBA00023157"/>
    </source>
</evidence>
<dbReference type="CDD" id="cd06826">
    <property type="entry name" value="PLPDE_III_AR2"/>
    <property type="match status" value="1"/>
</dbReference>
<dbReference type="NCBIfam" id="TIGR00492">
    <property type="entry name" value="alr"/>
    <property type="match status" value="1"/>
</dbReference>
<feature type="active site" description="Proton acceptor" evidence="9">
    <location>
        <position position="74"/>
    </location>
</feature>
<sequence precursor="true">MNLKASFLTLSVAMALPSFTISSAPLSLSTQQPSIQDIQQSNSWLEIDLGQFKQNIEQFKSHINTGTKICAVMKADAYGNGIRGLMPTILAQEIPCIAITSNGEARAVRESGFKGQLLRVRSASLDEIAQSIELDIEELIGSQVQAAQLAQLSQQKGKILKVHLALNDGGMGRNGIDMSTEAGKQEAVNIATQDGIKIVGIMTHFPNYNADEIRSKLASFNTHSAWLIEQAKLKRSELILHVANSYTALNVPEAQLDMVRPGGVFYGDLPTNPEYPSIVSFKTRIASLHHLPQGSTVGYDSTYRVTRDSVLANLPVGYSDGYPRKMGNRSDVLVNGQRAPVIGVTSMNTTLVDVTNIKGILPNQDVTLFGKQKQERITVTEMEENAELIFPELYTIWGTANPRFYVK</sequence>
<gene>
    <name evidence="13" type="primary">alr</name>
    <name evidence="13" type="ORF">L9W73_04220</name>
</gene>
<dbReference type="Proteomes" id="UP001140973">
    <property type="component" value="Unassembled WGS sequence"/>
</dbReference>
<evidence type="ECO:0000256" key="1">
    <source>
        <dbReference type="ARBA" id="ARBA00001933"/>
    </source>
</evidence>
<dbReference type="PROSITE" id="PS00395">
    <property type="entry name" value="ALANINE_RACEMASE"/>
    <property type="match status" value="1"/>
</dbReference>
<evidence type="ECO:0000313" key="13">
    <source>
        <dbReference type="EMBL" id="MDE1356518.1"/>
    </source>
</evidence>
<dbReference type="EMBL" id="JAKNAP010000009">
    <property type="protein sequence ID" value="MDE1356518.1"/>
    <property type="molecule type" value="Genomic_DNA"/>
</dbReference>
<evidence type="ECO:0000256" key="3">
    <source>
        <dbReference type="ARBA" id="ARBA00022729"/>
    </source>
</evidence>
<feature type="modified residue" description="N6-(pyridoxal phosphate)lysine" evidence="9 10">
    <location>
        <position position="74"/>
    </location>
</feature>
<organism evidence="13 14">
    <name type="scientific">Vibrio aestuarianus</name>
    <dbReference type="NCBI Taxonomy" id="28171"/>
    <lineage>
        <taxon>Bacteria</taxon>
        <taxon>Pseudomonadati</taxon>
        <taxon>Pseudomonadota</taxon>
        <taxon>Gammaproteobacteria</taxon>
        <taxon>Vibrionales</taxon>
        <taxon>Vibrionaceae</taxon>
        <taxon>Vibrio</taxon>
    </lineage>
</organism>
<feature type="domain" description="Alanine racemase C-terminal" evidence="12">
    <location>
        <begin position="278"/>
        <end position="406"/>
    </location>
</feature>
<dbReference type="InterPro" id="IPR043698">
    <property type="entry name" value="Racemase_Bsr/Lyr"/>
</dbReference>
<evidence type="ECO:0000256" key="8">
    <source>
        <dbReference type="ARBA" id="ARBA00023456"/>
    </source>
</evidence>
<evidence type="ECO:0000256" key="7">
    <source>
        <dbReference type="ARBA" id="ARBA00023235"/>
    </source>
</evidence>
<comment type="caution">
    <text evidence="13">The sequence shown here is derived from an EMBL/GenBank/DDBJ whole genome shotgun (WGS) entry which is preliminary data.</text>
</comment>
<dbReference type="NCBIfam" id="NF009879">
    <property type="entry name" value="PRK13340.1-4"/>
    <property type="match status" value="1"/>
</dbReference>
<feature type="binding site" evidence="9 11">
    <location>
        <position position="347"/>
    </location>
    <ligand>
        <name>substrate</name>
    </ligand>
</feature>
<dbReference type="Pfam" id="PF01168">
    <property type="entry name" value="Ala_racemase_N"/>
    <property type="match status" value="1"/>
</dbReference>
<dbReference type="HAMAP" id="MF_02212">
    <property type="entry name" value="Bsr_racemase"/>
    <property type="match status" value="1"/>
</dbReference>
<dbReference type="InterPro" id="IPR029066">
    <property type="entry name" value="PLP-binding_barrel"/>
</dbReference>
<dbReference type="GO" id="GO:0030632">
    <property type="term" value="P:D-alanine biosynthetic process"/>
    <property type="evidence" value="ECO:0007669"/>
    <property type="project" value="TreeGrafter"/>
</dbReference>
<keyword evidence="5 9" id="KW-0663">Pyridoxal phosphate</keyword>
<dbReference type="PANTHER" id="PTHR30511">
    <property type="entry name" value="ALANINE RACEMASE"/>
    <property type="match status" value="1"/>
</dbReference>
<dbReference type="Pfam" id="PF00842">
    <property type="entry name" value="Ala_racemase_C"/>
    <property type="match status" value="1"/>
</dbReference>
<dbReference type="EC" id="5.1.1.10" evidence="9"/>
<feature type="disulfide bond" evidence="9">
    <location>
        <begin position="70"/>
        <end position="96"/>
    </location>
</feature>
<proteinExistence type="inferred from homology"/>
<dbReference type="PANTHER" id="PTHR30511:SF0">
    <property type="entry name" value="ALANINE RACEMASE, CATABOLIC-RELATED"/>
    <property type="match status" value="1"/>
</dbReference>
<accession>A0A9X4FD67</accession>
<keyword evidence="3 9" id="KW-0732">Signal</keyword>
<keyword evidence="7 9" id="KW-0413">Isomerase</keyword>
<dbReference type="SUPFAM" id="SSF51419">
    <property type="entry name" value="PLP-binding barrel"/>
    <property type="match status" value="1"/>
</dbReference>
<evidence type="ECO:0000256" key="9">
    <source>
        <dbReference type="HAMAP-Rule" id="MF_02212"/>
    </source>
</evidence>